<keyword evidence="2" id="KW-1185">Reference proteome</keyword>
<gene>
    <name evidence="1" type="ORF">PoB_003319600</name>
</gene>
<proteinExistence type="predicted"/>
<protein>
    <submittedName>
        <fullName evidence="1">Uncharacterized protein</fullName>
    </submittedName>
</protein>
<dbReference type="EMBL" id="BLXT01003782">
    <property type="protein sequence ID" value="GFO06691.1"/>
    <property type="molecule type" value="Genomic_DNA"/>
</dbReference>
<reference evidence="1 2" key="1">
    <citation type="journal article" date="2021" name="Elife">
        <title>Chloroplast acquisition without the gene transfer in kleptoplastic sea slugs, Plakobranchus ocellatus.</title>
        <authorList>
            <person name="Maeda T."/>
            <person name="Takahashi S."/>
            <person name="Yoshida T."/>
            <person name="Shimamura S."/>
            <person name="Takaki Y."/>
            <person name="Nagai Y."/>
            <person name="Toyoda A."/>
            <person name="Suzuki Y."/>
            <person name="Arimoto A."/>
            <person name="Ishii H."/>
            <person name="Satoh N."/>
            <person name="Nishiyama T."/>
            <person name="Hasebe M."/>
            <person name="Maruyama T."/>
            <person name="Minagawa J."/>
            <person name="Obokata J."/>
            <person name="Shigenobu S."/>
        </authorList>
    </citation>
    <scope>NUCLEOTIDE SEQUENCE [LARGE SCALE GENOMIC DNA]</scope>
</reference>
<organism evidence="1 2">
    <name type="scientific">Plakobranchus ocellatus</name>
    <dbReference type="NCBI Taxonomy" id="259542"/>
    <lineage>
        <taxon>Eukaryota</taxon>
        <taxon>Metazoa</taxon>
        <taxon>Spiralia</taxon>
        <taxon>Lophotrochozoa</taxon>
        <taxon>Mollusca</taxon>
        <taxon>Gastropoda</taxon>
        <taxon>Heterobranchia</taxon>
        <taxon>Euthyneura</taxon>
        <taxon>Panpulmonata</taxon>
        <taxon>Sacoglossa</taxon>
        <taxon>Placobranchoidea</taxon>
        <taxon>Plakobranchidae</taxon>
        <taxon>Plakobranchus</taxon>
    </lineage>
</organism>
<dbReference type="Proteomes" id="UP000735302">
    <property type="component" value="Unassembled WGS sequence"/>
</dbReference>
<accession>A0AAV4AJ92</accession>
<comment type="caution">
    <text evidence="1">The sequence shown here is derived from an EMBL/GenBank/DDBJ whole genome shotgun (WGS) entry which is preliminary data.</text>
</comment>
<name>A0AAV4AJ92_9GAST</name>
<evidence type="ECO:0000313" key="2">
    <source>
        <dbReference type="Proteomes" id="UP000735302"/>
    </source>
</evidence>
<sequence length="126" mass="14689">MNRSGRHEYSVLIQPPPNKQQLFLRWPRLNSWCARGKCAATNFNFRLKKASLSPNKASNLFSRPSTLICPIAYPCQRLHRQCLSVSLEDISQLFWRGMFQLRCEEMATFYFALPQSVYVILKNITC</sequence>
<evidence type="ECO:0000313" key="1">
    <source>
        <dbReference type="EMBL" id="GFO06691.1"/>
    </source>
</evidence>
<dbReference type="AlphaFoldDB" id="A0AAV4AJ92"/>